<sequence length="198" mass="20015">MDTLFLCAAAAVAVFAATNIDDLFILVALFAGGRWRARDIAAGQFLGIAVLVAAGLTGALAALVVNPVWLGFLGVAPILLGACLLWLGGGEGEGDAPSAQGGAWAVAAVTVAGGGDNIGVYVPLFAAQDASQIVVTVTVFAILTGAWVALAHWLATHPAAGPPVRRWGGRLLPWVLIGIGGWVIADAGTLTLVRSWLG</sequence>
<feature type="transmembrane region" description="Helical" evidence="1">
    <location>
        <begin position="133"/>
        <end position="154"/>
    </location>
</feature>
<keyword evidence="1" id="KW-1133">Transmembrane helix</keyword>
<protein>
    <submittedName>
        <fullName evidence="2">Cadmium resistance protein CadD (Predicted permease)</fullName>
    </submittedName>
</protein>
<evidence type="ECO:0000256" key="1">
    <source>
        <dbReference type="SAM" id="Phobius"/>
    </source>
</evidence>
<feature type="transmembrane region" description="Helical" evidence="1">
    <location>
        <begin position="40"/>
        <end position="61"/>
    </location>
</feature>
<organism evidence="2 3">
    <name type="scientific">Nitrospirillum amazonense</name>
    <dbReference type="NCBI Taxonomy" id="28077"/>
    <lineage>
        <taxon>Bacteria</taxon>
        <taxon>Pseudomonadati</taxon>
        <taxon>Pseudomonadota</taxon>
        <taxon>Alphaproteobacteria</taxon>
        <taxon>Rhodospirillales</taxon>
        <taxon>Azospirillaceae</taxon>
        <taxon>Nitrospirillum</taxon>
    </lineage>
</organism>
<accession>A0A560FNW2</accession>
<keyword evidence="1" id="KW-0812">Transmembrane</keyword>
<keyword evidence="1" id="KW-0472">Membrane</keyword>
<dbReference type="EMBL" id="VITN01000002">
    <property type="protein sequence ID" value="TWB23295.1"/>
    <property type="molecule type" value="Genomic_DNA"/>
</dbReference>
<proteinExistence type="predicted"/>
<evidence type="ECO:0000313" key="3">
    <source>
        <dbReference type="Proteomes" id="UP000319859"/>
    </source>
</evidence>
<feature type="transmembrane region" description="Helical" evidence="1">
    <location>
        <begin position="101"/>
        <end position="126"/>
    </location>
</feature>
<dbReference type="Pfam" id="PF03596">
    <property type="entry name" value="Cad"/>
    <property type="match status" value="1"/>
</dbReference>
<dbReference type="AlphaFoldDB" id="A0A560FNW2"/>
<feature type="transmembrane region" description="Helical" evidence="1">
    <location>
        <begin position="174"/>
        <end position="193"/>
    </location>
</feature>
<gene>
    <name evidence="2" type="ORF">FBZ89_10248</name>
</gene>
<evidence type="ECO:0000313" key="2">
    <source>
        <dbReference type="EMBL" id="TWB23295.1"/>
    </source>
</evidence>
<name>A0A560FNW2_9PROT</name>
<dbReference type="InterPro" id="IPR004676">
    <property type="entry name" value="Cd-R_transporter"/>
</dbReference>
<dbReference type="Proteomes" id="UP000319859">
    <property type="component" value="Unassembled WGS sequence"/>
</dbReference>
<dbReference type="RefSeq" id="WP_145748528.1">
    <property type="nucleotide sequence ID" value="NZ_VITN01000002.1"/>
</dbReference>
<comment type="caution">
    <text evidence="2">The sequence shown here is derived from an EMBL/GenBank/DDBJ whole genome shotgun (WGS) entry which is preliminary data.</text>
</comment>
<reference evidence="2 3" key="1">
    <citation type="submission" date="2019-06" db="EMBL/GenBank/DDBJ databases">
        <title>Genomic Encyclopedia of Type Strains, Phase IV (KMG-V): Genome sequencing to study the core and pangenomes of soil and plant-associated prokaryotes.</title>
        <authorList>
            <person name="Whitman W."/>
        </authorList>
    </citation>
    <scope>NUCLEOTIDE SEQUENCE [LARGE SCALE GENOMIC DNA]</scope>
    <source>
        <strain evidence="2 3">BR 11880</strain>
    </source>
</reference>
<dbReference type="OrthoDB" id="7995400at2"/>
<feature type="transmembrane region" description="Helical" evidence="1">
    <location>
        <begin position="68"/>
        <end position="89"/>
    </location>
</feature>